<gene>
    <name evidence="1" type="ORF">CK203_019697</name>
</gene>
<sequence>MKFGSKKLWTTLFPPSSGFQQGFRSRSEPLTQEKPSSDCEAHPKVVAFRVGTQMERGFSVCPLTCCRLFGFQKRCSGEGASLSRGDVVLCKSSNVEDRASYKGRVGFDHRGSSVTVFPSNPVIREKGSTLWGLVNVGSGNLEVSSSSHSQSSLSTFPPPFGLALPPLSPSIPVLPSLVFQSQFPMKIRGEAEFFPLGEFQIEGLSPRKMAKVCEVLSSLDIKVYLGRRTDLHRYLRLVGIGWRFRVSEVYP</sequence>
<dbReference type="EMBL" id="QGNW01000031">
    <property type="protein sequence ID" value="RVX11354.1"/>
    <property type="molecule type" value="Genomic_DNA"/>
</dbReference>
<dbReference type="Proteomes" id="UP000288805">
    <property type="component" value="Unassembled WGS sequence"/>
</dbReference>
<proteinExistence type="predicted"/>
<name>A0A438JQX4_VITVI</name>
<evidence type="ECO:0000313" key="1">
    <source>
        <dbReference type="EMBL" id="RVX11354.1"/>
    </source>
</evidence>
<comment type="caution">
    <text evidence="1">The sequence shown here is derived from an EMBL/GenBank/DDBJ whole genome shotgun (WGS) entry which is preliminary data.</text>
</comment>
<protein>
    <submittedName>
        <fullName evidence="1">Uncharacterized protein</fullName>
    </submittedName>
</protein>
<accession>A0A438JQX4</accession>
<organism evidence="1 2">
    <name type="scientific">Vitis vinifera</name>
    <name type="common">Grape</name>
    <dbReference type="NCBI Taxonomy" id="29760"/>
    <lineage>
        <taxon>Eukaryota</taxon>
        <taxon>Viridiplantae</taxon>
        <taxon>Streptophyta</taxon>
        <taxon>Embryophyta</taxon>
        <taxon>Tracheophyta</taxon>
        <taxon>Spermatophyta</taxon>
        <taxon>Magnoliopsida</taxon>
        <taxon>eudicotyledons</taxon>
        <taxon>Gunneridae</taxon>
        <taxon>Pentapetalae</taxon>
        <taxon>rosids</taxon>
        <taxon>Vitales</taxon>
        <taxon>Vitaceae</taxon>
        <taxon>Viteae</taxon>
        <taxon>Vitis</taxon>
    </lineage>
</organism>
<reference evidence="1 2" key="1">
    <citation type="journal article" date="2018" name="PLoS Genet.">
        <title>Population sequencing reveals clonal diversity and ancestral inbreeding in the grapevine cultivar Chardonnay.</title>
        <authorList>
            <person name="Roach M.J."/>
            <person name="Johnson D.L."/>
            <person name="Bohlmann J."/>
            <person name="van Vuuren H.J."/>
            <person name="Jones S.J."/>
            <person name="Pretorius I.S."/>
            <person name="Schmidt S.A."/>
            <person name="Borneman A.R."/>
        </authorList>
    </citation>
    <scope>NUCLEOTIDE SEQUENCE [LARGE SCALE GENOMIC DNA]</scope>
    <source>
        <strain evidence="2">cv. Chardonnay</strain>
        <tissue evidence="1">Leaf</tissue>
    </source>
</reference>
<dbReference type="AlphaFoldDB" id="A0A438JQX4"/>
<evidence type="ECO:0000313" key="2">
    <source>
        <dbReference type="Proteomes" id="UP000288805"/>
    </source>
</evidence>